<dbReference type="Proteomes" id="UP000052967">
    <property type="component" value="Unassembled WGS sequence"/>
</dbReference>
<keyword evidence="3" id="KW-1185">Reference proteome</keyword>
<dbReference type="Gene3D" id="3.10.360.10">
    <property type="entry name" value="Antimicrobial Peptide, Beta-defensin 2, Chain A"/>
    <property type="match status" value="1"/>
</dbReference>
<keyword evidence="1" id="KW-0732">Signal</keyword>
<dbReference type="InterPro" id="IPR012573">
    <property type="entry name" value="Meleagrin/Cygnin"/>
</dbReference>
<dbReference type="Pfam" id="PF08189">
    <property type="entry name" value="Meleagrin"/>
    <property type="match status" value="1"/>
</dbReference>
<accession>A0A091QBW2</accession>
<feature type="chain" id="PRO_5001879949" evidence="1">
    <location>
        <begin position="23"/>
        <end position="63"/>
    </location>
</feature>
<reference evidence="2 3" key="1">
    <citation type="submission" date="2014-04" db="EMBL/GenBank/DDBJ databases">
        <title>Genome evolution of avian class.</title>
        <authorList>
            <person name="Zhang G."/>
            <person name="Li C."/>
        </authorList>
    </citation>
    <scope>NUCLEOTIDE SEQUENCE [LARGE SCALE GENOMIC DNA]</scope>
    <source>
        <strain evidence="2">BGI_N331</strain>
    </source>
</reference>
<evidence type="ECO:0000313" key="2">
    <source>
        <dbReference type="EMBL" id="KFQ23144.1"/>
    </source>
</evidence>
<dbReference type="EMBL" id="KK693966">
    <property type="protein sequence ID" value="KFQ23144.1"/>
    <property type="molecule type" value="Genomic_DNA"/>
</dbReference>
<evidence type="ECO:0000313" key="3">
    <source>
        <dbReference type="Proteomes" id="UP000052967"/>
    </source>
</evidence>
<feature type="signal peptide" evidence="1">
    <location>
        <begin position="1"/>
        <end position="22"/>
    </location>
</feature>
<gene>
    <name evidence="2" type="ORF">N331_12866</name>
</gene>
<protein>
    <submittedName>
        <fullName evidence="2">Cygnin</fullName>
    </submittedName>
</protein>
<name>A0A091QBW2_MERNU</name>
<sequence>MRFLYLVSTVFLLISSAVPGHGQIPKYCPKRGYCSHKCVKEDLQLSSYDCKYFCCIPPAWKGK</sequence>
<dbReference type="AlphaFoldDB" id="A0A091QBW2"/>
<organism evidence="2 3">
    <name type="scientific">Merops nubicus</name>
    <name type="common">Northern carmine bee-eater</name>
    <dbReference type="NCBI Taxonomy" id="57421"/>
    <lineage>
        <taxon>Eukaryota</taxon>
        <taxon>Metazoa</taxon>
        <taxon>Chordata</taxon>
        <taxon>Craniata</taxon>
        <taxon>Vertebrata</taxon>
        <taxon>Euteleostomi</taxon>
        <taxon>Archelosauria</taxon>
        <taxon>Archosauria</taxon>
        <taxon>Dinosauria</taxon>
        <taxon>Saurischia</taxon>
        <taxon>Theropoda</taxon>
        <taxon>Coelurosauria</taxon>
        <taxon>Aves</taxon>
        <taxon>Neognathae</taxon>
        <taxon>Neoaves</taxon>
        <taxon>Telluraves</taxon>
        <taxon>Coraciimorphae</taxon>
        <taxon>Coraciiformes</taxon>
        <taxon>Meropidae</taxon>
        <taxon>Merops</taxon>
    </lineage>
</organism>
<evidence type="ECO:0000256" key="1">
    <source>
        <dbReference type="SAM" id="SignalP"/>
    </source>
</evidence>
<proteinExistence type="predicted"/>